<dbReference type="RefSeq" id="WP_310031425.1">
    <property type="nucleotide sequence ID" value="NZ_JAVDRL010000006.1"/>
</dbReference>
<keyword evidence="2" id="KW-1185">Reference proteome</keyword>
<evidence type="ECO:0000313" key="1">
    <source>
        <dbReference type="EMBL" id="MDR6531484.1"/>
    </source>
</evidence>
<gene>
    <name evidence="1" type="ORF">J2800_002231</name>
</gene>
<proteinExistence type="predicted"/>
<protein>
    <submittedName>
        <fullName evidence="1">Uncharacterized protein</fullName>
    </submittedName>
</protein>
<reference evidence="1 2" key="1">
    <citation type="submission" date="2023-07" db="EMBL/GenBank/DDBJ databases">
        <title>Sorghum-associated microbial communities from plants grown in Nebraska, USA.</title>
        <authorList>
            <person name="Schachtman D."/>
        </authorList>
    </citation>
    <scope>NUCLEOTIDE SEQUENCE [LARGE SCALE GENOMIC DNA]</scope>
    <source>
        <strain evidence="1 2">DS2154</strain>
    </source>
</reference>
<organism evidence="1 2">
    <name type="scientific">Caulobacter rhizosphaerae</name>
    <dbReference type="NCBI Taxonomy" id="2010972"/>
    <lineage>
        <taxon>Bacteria</taxon>
        <taxon>Pseudomonadati</taxon>
        <taxon>Pseudomonadota</taxon>
        <taxon>Alphaproteobacteria</taxon>
        <taxon>Caulobacterales</taxon>
        <taxon>Caulobacteraceae</taxon>
        <taxon>Caulobacter</taxon>
    </lineage>
</organism>
<evidence type="ECO:0000313" key="2">
    <source>
        <dbReference type="Proteomes" id="UP001262754"/>
    </source>
</evidence>
<dbReference type="Proteomes" id="UP001262754">
    <property type="component" value="Unassembled WGS sequence"/>
</dbReference>
<name>A0ABU1MZ87_9CAUL</name>
<dbReference type="EMBL" id="JAVDRL010000006">
    <property type="protein sequence ID" value="MDR6531484.1"/>
    <property type="molecule type" value="Genomic_DNA"/>
</dbReference>
<accession>A0ABU1MZ87</accession>
<comment type="caution">
    <text evidence="1">The sequence shown here is derived from an EMBL/GenBank/DDBJ whole genome shotgun (WGS) entry which is preliminary data.</text>
</comment>
<sequence length="402" mass="43744">MPSTYLPTLHEILGNVKAAGDDPSAGPLTQLSQFYAILGNERLAIETNRKVKLQQFSMKGAAAPSAPPRPAPSPVAPLDSSAIDALEHIVERAREHQIVIINEAHHLSRCRAFATEVLKALRPLGFDYFAAEAFSPEVAGWKFGEPIAVTFGFYTRDPVFAELIRTAGALGYTLVDYEMLPEQAPTEPKPPLETIAIREQAQAKNIVKNVLEQNPKAKILILCGYGHAADNPPAPDAPRFFAARLKELTGIDPLTISQTAGQPGLGDEDRSEQTKAALSRFHRSRPFILRSGGSYVLAGPSDRMMDLSLFHPNLADVNGRPGWLVADDSRRPVAITVPVSVQKREAILQALPIGEGKHSVPADQYMLPKDTPVGTLYLKPGRYRLQIESPTGVYPLGNRSVS</sequence>